<dbReference type="Proteomes" id="UP000069620">
    <property type="component" value="Unassembled WGS sequence"/>
</dbReference>
<dbReference type="Pfam" id="PF14025">
    <property type="entry name" value="DUF4241"/>
    <property type="match status" value="1"/>
</dbReference>
<dbReference type="EMBL" id="BCSX01000002">
    <property type="protein sequence ID" value="GAS86031.1"/>
    <property type="molecule type" value="Genomic_DNA"/>
</dbReference>
<sequence length="220" mass="23791">MRLIDFYALRSGVAPLNERACVLSLRDAGTLTVTSGQIEIADPINFGQGFVADLPAGVHPVRLTIADVSERLDRSHLRVAYLSVNVRDDPPASVESVVPVGKPAPEPGRVYCVAVDCAMVGVADAAEAKRISDLPYEQTRDWFDDGLFAERAYETADDYVAPQDIPLFAAGAGENYVTCPSGWGDGRYGVFATRNARGELCGLHVDFEVVYDRTADYSAD</sequence>
<dbReference type="STRING" id="146020.RMCB_0127"/>
<accession>A0A100VUH7</accession>
<reference evidence="2" key="2">
    <citation type="submission" date="2016-02" db="EMBL/GenBank/DDBJ databases">
        <title>Draft genome sequence of five rapidly growing Mycobacterium species.</title>
        <authorList>
            <person name="Katahira K."/>
            <person name="Gotou Y."/>
            <person name="Iida K."/>
            <person name="Ogura Y."/>
            <person name="Hayashi T."/>
        </authorList>
    </citation>
    <scope>NUCLEOTIDE SEQUENCE [LARGE SCALE GENOMIC DNA]</scope>
    <source>
        <strain evidence="2">JCM15654</strain>
    </source>
</reference>
<proteinExistence type="predicted"/>
<dbReference type="AlphaFoldDB" id="A0A100VUH7"/>
<evidence type="ECO:0000313" key="1">
    <source>
        <dbReference type="EMBL" id="GAS86031.1"/>
    </source>
</evidence>
<reference evidence="2" key="1">
    <citation type="journal article" date="2016" name="Genome Announc.">
        <title>Draft Genome Sequences of Five Rapidly Growing Mycobacterium Species, M. thermoresistibile, M. fortuitum subsp. acetamidolyticum, M. canariasense, M. brisbanense, and M. novocastrense.</title>
        <authorList>
            <person name="Katahira K."/>
            <person name="Ogura Y."/>
            <person name="Gotoh Y."/>
            <person name="Hayashi T."/>
        </authorList>
    </citation>
    <scope>NUCLEOTIDE SEQUENCE [LARGE SCALE GENOMIC DNA]</scope>
    <source>
        <strain evidence="2">JCM15654</strain>
    </source>
</reference>
<organism evidence="1 2">
    <name type="scientific">Mycolicibacterium brisbanense</name>
    <dbReference type="NCBI Taxonomy" id="146020"/>
    <lineage>
        <taxon>Bacteria</taxon>
        <taxon>Bacillati</taxon>
        <taxon>Actinomycetota</taxon>
        <taxon>Actinomycetes</taxon>
        <taxon>Mycobacteriales</taxon>
        <taxon>Mycobacteriaceae</taxon>
        <taxon>Mycolicibacterium</taxon>
    </lineage>
</organism>
<dbReference type="InterPro" id="IPR025335">
    <property type="entry name" value="DUF4241"/>
</dbReference>
<protein>
    <recommendedName>
        <fullName evidence="3">DUF4241 domain-containing protein</fullName>
    </recommendedName>
</protein>
<gene>
    <name evidence="1" type="ORF">RMCB_0127</name>
</gene>
<comment type="caution">
    <text evidence="1">The sequence shown here is derived from an EMBL/GenBank/DDBJ whole genome shotgun (WGS) entry which is preliminary data.</text>
</comment>
<evidence type="ECO:0008006" key="3">
    <source>
        <dbReference type="Google" id="ProtNLM"/>
    </source>
</evidence>
<keyword evidence="2" id="KW-1185">Reference proteome</keyword>
<name>A0A100VUH7_9MYCO</name>
<evidence type="ECO:0000313" key="2">
    <source>
        <dbReference type="Proteomes" id="UP000069620"/>
    </source>
</evidence>
<dbReference type="RefSeq" id="WP_062827203.1">
    <property type="nucleotide sequence ID" value="NZ_BCSX01000002.1"/>
</dbReference>
<dbReference type="OrthoDB" id="9789980at2"/>